<dbReference type="PANTHER" id="PTHR37957:SF1">
    <property type="entry name" value="PHYTASE-LIKE DOMAIN-CONTAINING PROTEIN"/>
    <property type="match status" value="1"/>
</dbReference>
<dbReference type="Pfam" id="PF13449">
    <property type="entry name" value="Phytase-like"/>
    <property type="match status" value="1"/>
</dbReference>
<dbReference type="RefSeq" id="WP_091404204.1">
    <property type="nucleotide sequence ID" value="NZ_FOAB01000001.1"/>
</dbReference>
<dbReference type="AlphaFoldDB" id="A0A1H7FUI1"/>
<dbReference type="Proteomes" id="UP000198521">
    <property type="component" value="Unassembled WGS sequence"/>
</dbReference>
<dbReference type="EMBL" id="FOAB01000001">
    <property type="protein sequence ID" value="SEK28897.1"/>
    <property type="molecule type" value="Genomic_DNA"/>
</dbReference>
<dbReference type="PROSITE" id="PS51257">
    <property type="entry name" value="PROKAR_LIPOPROTEIN"/>
    <property type="match status" value="1"/>
</dbReference>
<dbReference type="PANTHER" id="PTHR37957">
    <property type="entry name" value="BLR7070 PROTEIN"/>
    <property type="match status" value="1"/>
</dbReference>
<protein>
    <submittedName>
        <fullName evidence="2">Uncharacterized conserved protein</fullName>
    </submittedName>
</protein>
<reference evidence="2 3" key="1">
    <citation type="submission" date="2016-10" db="EMBL/GenBank/DDBJ databases">
        <authorList>
            <person name="de Groot N.N."/>
        </authorList>
    </citation>
    <scope>NUCLEOTIDE SEQUENCE [LARGE SCALE GENOMIC DNA]</scope>
    <source>
        <strain evidence="2 3">DSM 25232</strain>
    </source>
</reference>
<evidence type="ECO:0000313" key="3">
    <source>
        <dbReference type="Proteomes" id="UP000198521"/>
    </source>
</evidence>
<sequence length="380" mass="42281">MNAKIKISIYAIIFFASCSSNDNSDSSSEIPQPSNNNINSLEYIDEIIIPDQNIDGIPIGGFSGIDYKNNTWYIISDGSNPIKYYTADISYNLEGFSNVSINTMIEIKDEIGNSIPENQIDPEAIRFDTNTGNIIYTSEGSINNNVDPALLEIHLNGNQLRSFELPENLKTNTTNDLSGPLHNGTLESLCISFDTNSYWIGMELPLIQDGPEPTTIETESPVRITRINKITGIPERQFLYELDSVDREPALGTTFTVNGLVEILEYDENKFLFLERSFSSGYLDGGNTVKIYKVNATNASNTLNIDNLYEESITKASKTLLFEFDSIRSELTNNTVDNIEGITLGPVFSDGSKSLIVISDNNFNAFLPQLNQVILFKIIH</sequence>
<gene>
    <name evidence="2" type="ORF">SAMN04487910_0171</name>
</gene>
<evidence type="ECO:0000313" key="2">
    <source>
        <dbReference type="EMBL" id="SEK28897.1"/>
    </source>
</evidence>
<dbReference type="InterPro" id="IPR027372">
    <property type="entry name" value="Phytase-like_dom"/>
</dbReference>
<keyword evidence="3" id="KW-1185">Reference proteome</keyword>
<proteinExistence type="predicted"/>
<organism evidence="2 3">
    <name type="scientific">Aquimarina amphilecti</name>
    <dbReference type="NCBI Taxonomy" id="1038014"/>
    <lineage>
        <taxon>Bacteria</taxon>
        <taxon>Pseudomonadati</taxon>
        <taxon>Bacteroidota</taxon>
        <taxon>Flavobacteriia</taxon>
        <taxon>Flavobacteriales</taxon>
        <taxon>Flavobacteriaceae</taxon>
        <taxon>Aquimarina</taxon>
    </lineage>
</organism>
<feature type="domain" description="Phytase-like" evidence="1">
    <location>
        <begin position="57"/>
        <end position="363"/>
    </location>
</feature>
<name>A0A1H7FUI1_AQUAM</name>
<dbReference type="STRING" id="1038014.SAMN04487910_0171"/>
<evidence type="ECO:0000259" key="1">
    <source>
        <dbReference type="Pfam" id="PF13449"/>
    </source>
</evidence>
<dbReference type="OrthoDB" id="9798539at2"/>
<accession>A0A1H7FUI1</accession>